<reference evidence="1" key="1">
    <citation type="submission" date="2019-12" db="EMBL/GenBank/DDBJ databases">
        <title>Genome sequencing and annotation of Brassica cretica.</title>
        <authorList>
            <person name="Studholme D.J."/>
            <person name="Sarris P."/>
        </authorList>
    </citation>
    <scope>NUCLEOTIDE SEQUENCE</scope>
    <source>
        <strain evidence="1">PFS-109/04</strain>
        <tissue evidence="1">Leaf</tissue>
    </source>
</reference>
<dbReference type="Proteomes" id="UP000712600">
    <property type="component" value="Unassembled WGS sequence"/>
</dbReference>
<comment type="caution">
    <text evidence="1">The sequence shown here is derived from an EMBL/GenBank/DDBJ whole genome shotgun (WGS) entry which is preliminary data.</text>
</comment>
<evidence type="ECO:0000313" key="2">
    <source>
        <dbReference type="Proteomes" id="UP000712600"/>
    </source>
</evidence>
<sequence length="99" mass="11408">MYLPDKEWLIHPLDDQTQTLLQIYRVELERKAGSGMRLALHISSSDSLLRTPQETLLVSQRLPLCLLTVQKPSLHPVHFSSKPSLSLKFEILFEAREDL</sequence>
<accession>A0A8S9NY08</accession>
<dbReference type="EMBL" id="QGKX02001521">
    <property type="protein sequence ID" value="KAF3508616.1"/>
    <property type="molecule type" value="Genomic_DNA"/>
</dbReference>
<dbReference type="AlphaFoldDB" id="A0A8S9NY08"/>
<proteinExistence type="predicted"/>
<gene>
    <name evidence="1" type="ORF">F2Q69_00000742</name>
</gene>
<organism evidence="1 2">
    <name type="scientific">Brassica cretica</name>
    <name type="common">Mustard</name>
    <dbReference type="NCBI Taxonomy" id="69181"/>
    <lineage>
        <taxon>Eukaryota</taxon>
        <taxon>Viridiplantae</taxon>
        <taxon>Streptophyta</taxon>
        <taxon>Embryophyta</taxon>
        <taxon>Tracheophyta</taxon>
        <taxon>Spermatophyta</taxon>
        <taxon>Magnoliopsida</taxon>
        <taxon>eudicotyledons</taxon>
        <taxon>Gunneridae</taxon>
        <taxon>Pentapetalae</taxon>
        <taxon>rosids</taxon>
        <taxon>malvids</taxon>
        <taxon>Brassicales</taxon>
        <taxon>Brassicaceae</taxon>
        <taxon>Brassiceae</taxon>
        <taxon>Brassica</taxon>
    </lineage>
</organism>
<evidence type="ECO:0000313" key="1">
    <source>
        <dbReference type="EMBL" id="KAF3508616.1"/>
    </source>
</evidence>
<name>A0A8S9NY08_BRACR</name>
<protein>
    <submittedName>
        <fullName evidence="1">Uncharacterized protein</fullName>
    </submittedName>
</protein>